<evidence type="ECO:0000313" key="1">
    <source>
        <dbReference type="EMBL" id="KAI5656596.1"/>
    </source>
</evidence>
<dbReference type="EMBL" id="CM044706">
    <property type="protein sequence ID" value="KAI5656596.1"/>
    <property type="molecule type" value="Genomic_DNA"/>
</dbReference>
<protein>
    <submittedName>
        <fullName evidence="1">Uncharacterized protein</fullName>
    </submittedName>
</protein>
<proteinExistence type="predicted"/>
<accession>A0ACC0AAS2</accession>
<gene>
    <name evidence="1" type="ORF">M9H77_25389</name>
</gene>
<dbReference type="Proteomes" id="UP001060085">
    <property type="component" value="Linkage Group LG06"/>
</dbReference>
<name>A0ACC0AAS2_CATRO</name>
<sequence length="151" mass="17367">MYEVSQNVDLSSNVDALSKKFDQLLALNTLHTNSPNIQNNLCRNKLMQLKDFTGRTTHIQIRTIQTGEIILISPRGNKKGKVNWTNKNINRENNLLETQIGQLANAINRRDEGKFPSHPIENPRANHHEQVKTIFSESYTHYSRSSFLSYC</sequence>
<organism evidence="1 2">
    <name type="scientific">Catharanthus roseus</name>
    <name type="common">Madagascar periwinkle</name>
    <name type="synonym">Vinca rosea</name>
    <dbReference type="NCBI Taxonomy" id="4058"/>
    <lineage>
        <taxon>Eukaryota</taxon>
        <taxon>Viridiplantae</taxon>
        <taxon>Streptophyta</taxon>
        <taxon>Embryophyta</taxon>
        <taxon>Tracheophyta</taxon>
        <taxon>Spermatophyta</taxon>
        <taxon>Magnoliopsida</taxon>
        <taxon>eudicotyledons</taxon>
        <taxon>Gunneridae</taxon>
        <taxon>Pentapetalae</taxon>
        <taxon>asterids</taxon>
        <taxon>lamiids</taxon>
        <taxon>Gentianales</taxon>
        <taxon>Apocynaceae</taxon>
        <taxon>Rauvolfioideae</taxon>
        <taxon>Vinceae</taxon>
        <taxon>Catharanthinae</taxon>
        <taxon>Catharanthus</taxon>
    </lineage>
</organism>
<comment type="caution">
    <text evidence="1">The sequence shown here is derived from an EMBL/GenBank/DDBJ whole genome shotgun (WGS) entry which is preliminary data.</text>
</comment>
<reference evidence="2" key="1">
    <citation type="journal article" date="2023" name="Nat. Plants">
        <title>Single-cell RNA sequencing provides a high-resolution roadmap for understanding the multicellular compartmentation of specialized metabolism.</title>
        <authorList>
            <person name="Sun S."/>
            <person name="Shen X."/>
            <person name="Li Y."/>
            <person name="Li Y."/>
            <person name="Wang S."/>
            <person name="Li R."/>
            <person name="Zhang H."/>
            <person name="Shen G."/>
            <person name="Guo B."/>
            <person name="Wei J."/>
            <person name="Xu J."/>
            <person name="St-Pierre B."/>
            <person name="Chen S."/>
            <person name="Sun C."/>
        </authorList>
    </citation>
    <scope>NUCLEOTIDE SEQUENCE [LARGE SCALE GENOMIC DNA]</scope>
</reference>
<keyword evidence="2" id="KW-1185">Reference proteome</keyword>
<evidence type="ECO:0000313" key="2">
    <source>
        <dbReference type="Proteomes" id="UP001060085"/>
    </source>
</evidence>